<dbReference type="EMBL" id="CP000885">
    <property type="protein sequence ID" value="ABX41204.1"/>
    <property type="molecule type" value="Genomic_DNA"/>
</dbReference>
<dbReference type="eggNOG" id="ENOG5033KHI">
    <property type="taxonomic scope" value="Bacteria"/>
</dbReference>
<keyword evidence="1" id="KW-0812">Transmembrane</keyword>
<dbReference type="RefSeq" id="WP_012198849.1">
    <property type="nucleotide sequence ID" value="NC_010001.1"/>
</dbReference>
<dbReference type="AlphaFoldDB" id="A9KKN3"/>
<organism evidence="2 3">
    <name type="scientific">Lachnoclostridium phytofermentans (strain ATCC 700394 / DSM 18823 / ISDg)</name>
    <name type="common">Clostridium phytofermentans</name>
    <dbReference type="NCBI Taxonomy" id="357809"/>
    <lineage>
        <taxon>Bacteria</taxon>
        <taxon>Bacillati</taxon>
        <taxon>Bacillota</taxon>
        <taxon>Clostridia</taxon>
        <taxon>Lachnospirales</taxon>
        <taxon>Lachnospiraceae</taxon>
    </lineage>
</organism>
<feature type="transmembrane region" description="Helical" evidence="1">
    <location>
        <begin position="155"/>
        <end position="180"/>
    </location>
</feature>
<sequence>MSKKEEMGDGINNSGQNEFSISMPEKVGLDNLNTNEVFFSQNFDIVDESNIADRPYYMDGVPNVGATTGVSPDILDRDVKKEIGDGRAYDEFTAAKEEVSFTQGELVDDGRKLADMNIEGLPWYQKELEEEELRRRQNVPELNGRETRRVIFSSLFAALLVAGVFIGALALFLLFCIHVWF</sequence>
<proteinExistence type="predicted"/>
<accession>A9KKN3</accession>
<name>A9KKN3_LACP7</name>
<dbReference type="KEGG" id="cpy:Cphy_0817"/>
<dbReference type="HOGENOM" id="CLU_1486633_0_0_9"/>
<keyword evidence="3" id="KW-1185">Reference proteome</keyword>
<protein>
    <submittedName>
        <fullName evidence="2">Uncharacterized protein</fullName>
    </submittedName>
</protein>
<dbReference type="OrthoDB" id="2088382at2"/>
<evidence type="ECO:0000256" key="1">
    <source>
        <dbReference type="SAM" id="Phobius"/>
    </source>
</evidence>
<gene>
    <name evidence="2" type="ordered locus">Cphy_0817</name>
</gene>
<reference evidence="3" key="1">
    <citation type="submission" date="2007-11" db="EMBL/GenBank/DDBJ databases">
        <title>Complete genome sequence of Clostridium phytofermentans ISDg.</title>
        <authorList>
            <person name="Leschine S.B."/>
            <person name="Warnick T.A."/>
            <person name="Blanchard J.L."/>
            <person name="Schnell D.J."/>
            <person name="Petit E.L."/>
            <person name="LaTouf W.G."/>
            <person name="Copeland A."/>
            <person name="Lucas S."/>
            <person name="Lapidus A."/>
            <person name="Barry K."/>
            <person name="Glavina del Rio T."/>
            <person name="Dalin E."/>
            <person name="Tice H."/>
            <person name="Pitluck S."/>
            <person name="Kiss H."/>
            <person name="Brettin T."/>
            <person name="Bruce D."/>
            <person name="Detter J.C."/>
            <person name="Han C."/>
            <person name="Kuske C."/>
            <person name="Schmutz J."/>
            <person name="Larimer F."/>
            <person name="Land M."/>
            <person name="Hauser L."/>
            <person name="Kyrpides N."/>
            <person name="Kim E.A."/>
            <person name="Richardson P."/>
        </authorList>
    </citation>
    <scope>NUCLEOTIDE SEQUENCE [LARGE SCALE GENOMIC DNA]</scope>
    <source>
        <strain evidence="3">ATCC 700394 / DSM 18823 / ISDg</strain>
    </source>
</reference>
<dbReference type="Proteomes" id="UP000000370">
    <property type="component" value="Chromosome"/>
</dbReference>
<evidence type="ECO:0000313" key="3">
    <source>
        <dbReference type="Proteomes" id="UP000000370"/>
    </source>
</evidence>
<evidence type="ECO:0000313" key="2">
    <source>
        <dbReference type="EMBL" id="ABX41204.1"/>
    </source>
</evidence>
<keyword evidence="1" id="KW-0472">Membrane</keyword>
<keyword evidence="1" id="KW-1133">Transmembrane helix</keyword>